<dbReference type="Proteomes" id="UP001165080">
    <property type="component" value="Unassembled WGS sequence"/>
</dbReference>
<evidence type="ECO:0000313" key="10">
    <source>
        <dbReference type="Proteomes" id="UP001165080"/>
    </source>
</evidence>
<feature type="compositionally biased region" description="Low complexity" evidence="7">
    <location>
        <begin position="490"/>
        <end position="507"/>
    </location>
</feature>
<reference evidence="9 10" key="1">
    <citation type="journal article" date="2023" name="Commun. Biol.">
        <title>Reorganization of the ancestral sex-determining regions during the evolution of trioecy in Pleodorina starrii.</title>
        <authorList>
            <person name="Takahashi K."/>
            <person name="Suzuki S."/>
            <person name="Kawai-Toyooka H."/>
            <person name="Yamamoto K."/>
            <person name="Hamaji T."/>
            <person name="Ootsuki R."/>
            <person name="Yamaguchi H."/>
            <person name="Kawachi M."/>
            <person name="Higashiyama T."/>
            <person name="Nozaki H."/>
        </authorList>
    </citation>
    <scope>NUCLEOTIDE SEQUENCE [LARGE SCALE GENOMIC DNA]</scope>
    <source>
        <strain evidence="9 10">NIES-4479</strain>
    </source>
</reference>
<feature type="compositionally biased region" description="Low complexity" evidence="7">
    <location>
        <begin position="281"/>
        <end position="296"/>
    </location>
</feature>
<dbReference type="Pfam" id="PF03941">
    <property type="entry name" value="INCENP_ARK-bind"/>
    <property type="match status" value="1"/>
</dbReference>
<feature type="region of interest" description="Disordered" evidence="7">
    <location>
        <begin position="1188"/>
        <end position="1346"/>
    </location>
</feature>
<feature type="region of interest" description="Disordered" evidence="7">
    <location>
        <begin position="1436"/>
        <end position="1475"/>
    </location>
</feature>
<feature type="region of interest" description="Disordered" evidence="7">
    <location>
        <begin position="1130"/>
        <end position="1161"/>
    </location>
</feature>
<feature type="region of interest" description="Disordered" evidence="7">
    <location>
        <begin position="1368"/>
        <end position="1388"/>
    </location>
</feature>
<feature type="compositionally biased region" description="Basic and acidic residues" evidence="7">
    <location>
        <begin position="983"/>
        <end position="1004"/>
    </location>
</feature>
<dbReference type="InterPro" id="IPR050875">
    <property type="entry name" value="Troponin_I"/>
</dbReference>
<dbReference type="EMBL" id="BRXU01000002">
    <property type="protein sequence ID" value="GLC49325.1"/>
    <property type="molecule type" value="Genomic_DNA"/>
</dbReference>
<keyword evidence="10" id="KW-1185">Reference proteome</keyword>
<feature type="compositionally biased region" description="Low complexity" evidence="7">
    <location>
        <begin position="1328"/>
        <end position="1338"/>
    </location>
</feature>
<evidence type="ECO:0000256" key="7">
    <source>
        <dbReference type="SAM" id="MobiDB-lite"/>
    </source>
</evidence>
<feature type="compositionally biased region" description="Low complexity" evidence="7">
    <location>
        <begin position="900"/>
        <end position="923"/>
    </location>
</feature>
<feature type="compositionally biased region" description="Basic and acidic residues" evidence="7">
    <location>
        <begin position="844"/>
        <end position="859"/>
    </location>
</feature>
<dbReference type="GO" id="GO:0005819">
    <property type="term" value="C:spindle"/>
    <property type="evidence" value="ECO:0007669"/>
    <property type="project" value="UniProtKB-SubCell"/>
</dbReference>
<feature type="compositionally biased region" description="Low complexity" evidence="7">
    <location>
        <begin position="361"/>
        <end position="396"/>
    </location>
</feature>
<sequence length="1545" mass="155382">MAAARKNVITRLGDIHAREHEERRSLEELTNAVREDVQGLVAQATQRVYQLRGRTVTITTPEASRRKKAARTEDAQQNSVSANPVGAEEHRHDKDAAGPSAPVCAREPDQPPPEQASSQKAPAAEPSEATGAGPSTAHVGQKRGRQAAASQAKSKRAKAQSARAAPAEPPGPVAATGGEGSPRPADAQAAQPVPVETSVPAAGPGAGAGPQSSAADPAAAGKPADTDTGAAAAPVQRQQDADAPVAQPLDNSVENGPRRTRGRAPKQQPKQPQEDARAEGEAGPSGTTAGAPAEAGFSPRVTRARRGQPAAAAAALSSPVAGRQTRGRNARQKRDVKEAQLGSPGLHPKTKAATEGTAMDAQAPAANATIAAAATPRARAEAAGAAGRSGVSSSAPKLDGGLLLPAAVTDQPGVGLSAREQVAGPLPSAVTTDEPGARSSVREEAGGAQQPAAATEHQPSEQPSAEVSALKPDNEPQQSIVAATTEPPDAGAGLSGQEQAGAQQLQQRPASPGPKRRVCAPPPPPPPLPPPLLLQKQSAASASNVRRMPAAIAATVALFDSKAAAAGAAPTVSGRVDRAVALLAARRETAGGNPANGGPAPALAPPSDAAEPERAADKLFSFGTKPKEQLSPSMPGFGPPAEEVAPECGDTTQPGPTETEADGMEGRPEAETASPTAAEDPAAGVAAADACQSGAAEQEGAEAEPQEEVPAADEDADGEDADAPDAAAGQEAEAFEEVGPGAETGARSETRNRSFSISLALRSPSFAAHGVATVSKRGPANDEQPVQGTPEPCGFGSAVATDSGASEQRSAQEPVATTEEGDPEADAGGIIGSLAGIGPADPEASLRDTADQREEASPEKDDEEAAPECRATAEASGGCGAEVQEEEEHNDDADGEADASADVPPVASAQKVAPAGKAAEAPATQNGGDTDAAEPVQPSKPKGGNLVSAVRSFLPQRVAPSPPPAAGKKAVKVKALEAAQAAKQKEAARVAERAARAAAADRQRQGQGDAGPSNANGRPGAQVLGAPRLTPTKAAPGTQVPGSARLTPTKVAAVPSSTRLTPTKTVAQQGADPATACTTTAGAVLRACQGSTTTAAPDEQRKDCVGGNAAAAVPVSVKAKAAFFQQKEEQAKRAATEQGAGRKAAGGAGAAAPGAAQGGVPSYKAGAQARVALAVGDNETALVASAAAAPAAPAPNASTTGAATSRGTNPAPAAAPAETVADKHKRVEAKRREEEERRRAELEARTKAKDDKLRNFEASKQQQRLGGGAAAGAPRPPAPPAGNPVSAQPTGKRLPLNAAGAGAGNPAIKPEPENSKIGPAGPAPAKTPAPKLATARTPGPKAGPVAANMVSPAVQLQVKLLPAVHAQGAAGGAPGLPKPRPAGATQAKQAQFVAAAAAAAQHAVKMEQVTPGATDLTEEERRNVHAIQTSPYIAQVKPRTPGMPTASKPVFNYEISPYRSDSDDEDEPGRGRKPVPVWAAHDKVLNVVQAQSELDADRIFGSYPSTIDIVRVFSDMPPPGDTDARGRPRRDYRRRGSSGIWDADF</sequence>
<dbReference type="PANTHER" id="PTHR13738">
    <property type="entry name" value="TROPONIN I"/>
    <property type="match status" value="1"/>
</dbReference>
<proteinExistence type="inferred from homology"/>
<dbReference type="PANTHER" id="PTHR13738:SF1">
    <property type="entry name" value="TROPONIN I"/>
    <property type="match status" value="1"/>
</dbReference>
<feature type="compositionally biased region" description="Polar residues" evidence="7">
    <location>
        <begin position="1055"/>
        <end position="1067"/>
    </location>
</feature>
<dbReference type="InterPro" id="IPR005635">
    <property type="entry name" value="Inner_centromere_prot_ARK-bd"/>
</dbReference>
<feature type="compositionally biased region" description="Pro residues" evidence="7">
    <location>
        <begin position="520"/>
        <end position="532"/>
    </location>
</feature>
<feature type="compositionally biased region" description="Low complexity" evidence="7">
    <location>
        <begin position="1294"/>
        <end position="1307"/>
    </location>
</feature>
<feature type="region of interest" description="Disordered" evidence="7">
    <location>
        <begin position="55"/>
        <end position="400"/>
    </location>
</feature>
<comment type="subcellular location">
    <subcellularLocation>
        <location evidence="2">Cytoplasm</location>
        <location evidence="2">Cytoskeleton</location>
        <location evidence="2">Spindle</location>
    </subcellularLocation>
    <subcellularLocation>
        <location evidence="1">Nucleus</location>
    </subcellularLocation>
</comment>
<evidence type="ECO:0000259" key="8">
    <source>
        <dbReference type="Pfam" id="PF03941"/>
    </source>
</evidence>
<gene>
    <name evidence="9" type="primary">PLEST004225</name>
    <name evidence="9" type="ORF">PLESTB_000206900</name>
</gene>
<feature type="compositionally biased region" description="Low complexity" evidence="7">
    <location>
        <begin position="587"/>
        <end position="601"/>
    </location>
</feature>
<feature type="compositionally biased region" description="Basic and acidic residues" evidence="7">
    <location>
        <begin position="87"/>
        <end position="96"/>
    </location>
</feature>
<feature type="compositionally biased region" description="Low complexity" evidence="7">
    <location>
        <begin position="671"/>
        <end position="698"/>
    </location>
</feature>
<feature type="region of interest" description="Disordered" evidence="7">
    <location>
        <begin position="1512"/>
        <end position="1545"/>
    </location>
</feature>
<feature type="domain" description="Inner centromere protein ARK-binding" evidence="8">
    <location>
        <begin position="1459"/>
        <end position="1513"/>
    </location>
</feature>
<dbReference type="GO" id="GO:0005634">
    <property type="term" value="C:nucleus"/>
    <property type="evidence" value="ECO:0007669"/>
    <property type="project" value="UniProtKB-SubCell"/>
</dbReference>
<feature type="compositionally biased region" description="Acidic residues" evidence="7">
    <location>
        <begin position="699"/>
        <end position="723"/>
    </location>
</feature>
<name>A0A9W6BCP3_9CHLO</name>
<keyword evidence="5" id="KW-0206">Cytoskeleton</keyword>
<evidence type="ECO:0000256" key="3">
    <source>
        <dbReference type="ARBA" id="ARBA00010042"/>
    </source>
</evidence>
<feature type="compositionally biased region" description="Basic residues" evidence="7">
    <location>
        <begin position="1527"/>
        <end position="1536"/>
    </location>
</feature>
<evidence type="ECO:0000313" key="9">
    <source>
        <dbReference type="EMBL" id="GLC49325.1"/>
    </source>
</evidence>
<evidence type="ECO:0000256" key="4">
    <source>
        <dbReference type="ARBA" id="ARBA00022490"/>
    </source>
</evidence>
<feature type="compositionally biased region" description="Basic and acidic residues" evidence="7">
    <location>
        <begin position="1230"/>
        <end position="1257"/>
    </location>
</feature>
<protein>
    <recommendedName>
        <fullName evidence="8">Inner centromere protein ARK-binding domain-containing protein</fullName>
    </recommendedName>
</protein>
<feature type="compositionally biased region" description="Low complexity" evidence="7">
    <location>
        <begin position="182"/>
        <end position="234"/>
    </location>
</feature>
<evidence type="ECO:0000256" key="1">
    <source>
        <dbReference type="ARBA" id="ARBA00004123"/>
    </source>
</evidence>
<keyword evidence="6" id="KW-0539">Nucleus</keyword>
<comment type="caution">
    <text evidence="9">The sequence shown here is derived from an EMBL/GenBank/DDBJ whole genome shotgun (WGS) entry which is preliminary data.</text>
</comment>
<keyword evidence="4" id="KW-0963">Cytoplasm</keyword>
<accession>A0A9W6BCP3</accession>
<evidence type="ECO:0000256" key="5">
    <source>
        <dbReference type="ARBA" id="ARBA00023212"/>
    </source>
</evidence>
<feature type="region of interest" description="Disordered" evidence="7">
    <location>
        <begin position="415"/>
        <end position="544"/>
    </location>
</feature>
<evidence type="ECO:0000256" key="2">
    <source>
        <dbReference type="ARBA" id="ARBA00004186"/>
    </source>
</evidence>
<feature type="compositionally biased region" description="Low complexity" evidence="7">
    <location>
        <begin position="1150"/>
        <end position="1159"/>
    </location>
</feature>
<feature type="region of interest" description="Disordered" evidence="7">
    <location>
        <begin position="770"/>
        <end position="1067"/>
    </location>
</feature>
<comment type="similarity">
    <text evidence="3">Belongs to the INCENP family.</text>
</comment>
<feature type="compositionally biased region" description="Low complexity" evidence="7">
    <location>
        <begin position="1188"/>
        <end position="1217"/>
    </location>
</feature>
<organism evidence="9 10">
    <name type="scientific">Pleodorina starrii</name>
    <dbReference type="NCBI Taxonomy" id="330485"/>
    <lineage>
        <taxon>Eukaryota</taxon>
        <taxon>Viridiplantae</taxon>
        <taxon>Chlorophyta</taxon>
        <taxon>core chlorophytes</taxon>
        <taxon>Chlorophyceae</taxon>
        <taxon>CS clade</taxon>
        <taxon>Chlamydomonadales</taxon>
        <taxon>Volvocaceae</taxon>
        <taxon>Pleodorina</taxon>
    </lineage>
</organism>
<feature type="compositionally biased region" description="Polar residues" evidence="7">
    <location>
        <begin position="535"/>
        <end position="544"/>
    </location>
</feature>
<dbReference type="OrthoDB" id="6123at2759"/>
<feature type="region of interest" description="Disordered" evidence="7">
    <location>
        <begin position="587"/>
        <end position="752"/>
    </location>
</feature>
<evidence type="ECO:0000256" key="6">
    <source>
        <dbReference type="ARBA" id="ARBA00023242"/>
    </source>
</evidence>
<feature type="compositionally biased region" description="Low complexity" evidence="7">
    <location>
        <begin position="826"/>
        <end position="838"/>
    </location>
</feature>
<feature type="compositionally biased region" description="Acidic residues" evidence="7">
    <location>
        <begin position="883"/>
        <end position="899"/>
    </location>
</feature>